<sequence length="78" mass="7674">MSGTPQKPGVTPKPPVKKVPGTDTDYGRVPGRGPDTIPGANILEVDIVDATSAVVGDMRPGAGVSGVGVPGKGIAVGR</sequence>
<reference evidence="2 3" key="1">
    <citation type="submission" date="2019-11" db="EMBL/GenBank/DDBJ databases">
        <title>Whole genome sequence of Oryza granulata.</title>
        <authorList>
            <person name="Li W."/>
        </authorList>
    </citation>
    <scope>NUCLEOTIDE SEQUENCE [LARGE SCALE GENOMIC DNA]</scope>
    <source>
        <strain evidence="3">cv. Menghai</strain>
        <tissue evidence="2">Leaf</tissue>
    </source>
</reference>
<evidence type="ECO:0000313" key="2">
    <source>
        <dbReference type="EMBL" id="KAF0915172.1"/>
    </source>
</evidence>
<accession>A0A6G1DSI3</accession>
<evidence type="ECO:0000313" key="3">
    <source>
        <dbReference type="Proteomes" id="UP000479710"/>
    </source>
</evidence>
<dbReference type="AlphaFoldDB" id="A0A6G1DSI3"/>
<proteinExistence type="predicted"/>
<feature type="region of interest" description="Disordered" evidence="1">
    <location>
        <begin position="58"/>
        <end position="78"/>
    </location>
</feature>
<name>A0A6G1DSI3_9ORYZ</name>
<evidence type="ECO:0000256" key="1">
    <source>
        <dbReference type="SAM" id="MobiDB-lite"/>
    </source>
</evidence>
<feature type="compositionally biased region" description="Low complexity" evidence="1">
    <location>
        <begin position="1"/>
        <end position="10"/>
    </location>
</feature>
<feature type="region of interest" description="Disordered" evidence="1">
    <location>
        <begin position="1"/>
        <end position="39"/>
    </location>
</feature>
<dbReference type="Proteomes" id="UP000479710">
    <property type="component" value="Unassembled WGS sequence"/>
</dbReference>
<comment type="caution">
    <text evidence="2">The sequence shown here is derived from an EMBL/GenBank/DDBJ whole genome shotgun (WGS) entry which is preliminary data.</text>
</comment>
<feature type="compositionally biased region" description="Gly residues" evidence="1">
    <location>
        <begin position="63"/>
        <end position="78"/>
    </location>
</feature>
<dbReference type="EMBL" id="SPHZ02000006">
    <property type="protein sequence ID" value="KAF0915172.1"/>
    <property type="molecule type" value="Genomic_DNA"/>
</dbReference>
<organism evidence="2 3">
    <name type="scientific">Oryza meyeriana var. granulata</name>
    <dbReference type="NCBI Taxonomy" id="110450"/>
    <lineage>
        <taxon>Eukaryota</taxon>
        <taxon>Viridiplantae</taxon>
        <taxon>Streptophyta</taxon>
        <taxon>Embryophyta</taxon>
        <taxon>Tracheophyta</taxon>
        <taxon>Spermatophyta</taxon>
        <taxon>Magnoliopsida</taxon>
        <taxon>Liliopsida</taxon>
        <taxon>Poales</taxon>
        <taxon>Poaceae</taxon>
        <taxon>BOP clade</taxon>
        <taxon>Oryzoideae</taxon>
        <taxon>Oryzeae</taxon>
        <taxon>Oryzinae</taxon>
        <taxon>Oryza</taxon>
        <taxon>Oryza meyeriana</taxon>
    </lineage>
</organism>
<protein>
    <submittedName>
        <fullName evidence="2">Uncharacterized protein</fullName>
    </submittedName>
</protein>
<keyword evidence="3" id="KW-1185">Reference proteome</keyword>
<gene>
    <name evidence="2" type="ORF">E2562_034084</name>
</gene>